<dbReference type="PANTHER" id="PTHR30520">
    <property type="entry name" value="FORMATE TRANSPORTER-RELATED"/>
    <property type="match status" value="1"/>
</dbReference>
<dbReference type="HOGENOM" id="CLU_061519_1_0_6"/>
<proteinExistence type="predicted"/>
<dbReference type="Proteomes" id="UP000000430">
    <property type="component" value="Chromosome"/>
</dbReference>
<dbReference type="KEGG" id="aci:ACIAD3593"/>
<accession>Q6F6T5</accession>
<dbReference type="GO" id="GO:0015499">
    <property type="term" value="F:formate transmembrane transporter activity"/>
    <property type="evidence" value="ECO:0007669"/>
    <property type="project" value="TreeGrafter"/>
</dbReference>
<keyword evidence="4 5" id="KW-0472">Membrane</keyword>
<organism evidence="6 7">
    <name type="scientific">Acinetobacter baylyi (strain ATCC 33305 / BD413 / ADP1)</name>
    <dbReference type="NCBI Taxonomy" id="62977"/>
    <lineage>
        <taxon>Bacteria</taxon>
        <taxon>Pseudomonadati</taxon>
        <taxon>Pseudomonadota</taxon>
        <taxon>Gammaproteobacteria</taxon>
        <taxon>Moraxellales</taxon>
        <taxon>Moraxellaceae</taxon>
        <taxon>Acinetobacter</taxon>
    </lineage>
</organism>
<feature type="transmembrane region" description="Helical" evidence="5">
    <location>
        <begin position="188"/>
        <end position="205"/>
    </location>
</feature>
<dbReference type="eggNOG" id="COG2116">
    <property type="taxonomic scope" value="Bacteria"/>
</dbReference>
<dbReference type="OrthoDB" id="261587at2"/>
<gene>
    <name evidence="6" type="ordered locus">ACIAD3593</name>
</gene>
<protein>
    <recommendedName>
        <fullName evidence="8">Formate/nitrite transporter family protein</fullName>
    </recommendedName>
</protein>
<evidence type="ECO:0000256" key="3">
    <source>
        <dbReference type="ARBA" id="ARBA00022989"/>
    </source>
</evidence>
<evidence type="ECO:0008006" key="8">
    <source>
        <dbReference type="Google" id="ProtNLM"/>
    </source>
</evidence>
<evidence type="ECO:0000256" key="2">
    <source>
        <dbReference type="ARBA" id="ARBA00022692"/>
    </source>
</evidence>
<feature type="transmembrane region" description="Helical" evidence="5">
    <location>
        <begin position="252"/>
        <end position="276"/>
    </location>
</feature>
<dbReference type="BioCyc" id="ASP62977:ACIAD_RS16255-MONOMER"/>
<feature type="transmembrane region" description="Helical" evidence="5">
    <location>
        <begin position="139"/>
        <end position="159"/>
    </location>
</feature>
<evidence type="ECO:0000313" key="6">
    <source>
        <dbReference type="EMBL" id="CAG70232.1"/>
    </source>
</evidence>
<reference evidence="6 7" key="1">
    <citation type="journal article" date="2004" name="Nucleic Acids Res.">
        <title>Unique features revealed by the genome sequence of Acinetobacter sp. ADP1, a versatile and naturally transformation competent bacterium.</title>
        <authorList>
            <person name="Barbe V."/>
            <person name="Vallenet D."/>
            <person name="Fonknechten N."/>
            <person name="Kreimeyer A."/>
            <person name="Oztas S."/>
            <person name="Labarre L."/>
            <person name="Cruveiller S."/>
            <person name="Robert C."/>
            <person name="Duprat S."/>
            <person name="Wincker P."/>
            <person name="Ornston L.N."/>
            <person name="Weissenbach J."/>
            <person name="Marliere P."/>
            <person name="Cohen G.N."/>
            <person name="Medigue C."/>
        </authorList>
    </citation>
    <scope>NUCLEOTIDE SEQUENCE [LARGE SCALE GENOMIC DNA]</scope>
    <source>
        <strain evidence="7">ATCC 33305 / BD413 / ADP1</strain>
    </source>
</reference>
<name>Q6F6T5_ACIAD</name>
<keyword evidence="3 5" id="KW-1133">Transmembrane helix</keyword>
<evidence type="ECO:0000313" key="7">
    <source>
        <dbReference type="Proteomes" id="UP000000430"/>
    </source>
</evidence>
<dbReference type="GO" id="GO:0005886">
    <property type="term" value="C:plasma membrane"/>
    <property type="evidence" value="ECO:0007669"/>
    <property type="project" value="TreeGrafter"/>
</dbReference>
<evidence type="ECO:0000256" key="4">
    <source>
        <dbReference type="ARBA" id="ARBA00023136"/>
    </source>
</evidence>
<dbReference type="InterPro" id="IPR023271">
    <property type="entry name" value="Aquaporin-like"/>
</dbReference>
<sequence>MTETEQEKADVEREKNNNNLSWQERLAVEEHEKLSPRLVYEIIRRDGIEELSRPTKALIFSGITAGIIISFSFIFKAALIAYLPAEAIWIDLVANMGYTVGFVLVILGHMQLFTENTITTVVPLFNPFTFEKLKGVFRLWSIVFISNLVGTALAALFLLNTQLFTAEIDHALNELAHHVASFSMTENLIKGIPAGILIASLVWMLPSASNKFLLIFFITYLMGLGGFTHVIVGSAEMAYWVYQGHASLGTYLFQFLIPTTLGNIIGGTGVFTLLIYGQVNEELD</sequence>
<keyword evidence="2 5" id="KW-0812">Transmembrane</keyword>
<dbReference type="InterPro" id="IPR000292">
    <property type="entry name" value="For/NO2_transpt"/>
</dbReference>
<feature type="transmembrane region" description="Helical" evidence="5">
    <location>
        <begin position="88"/>
        <end position="107"/>
    </location>
</feature>
<dbReference type="PANTHER" id="PTHR30520:SF2">
    <property type="entry name" value="INNER MEMBRANE PROTEIN YFDC"/>
    <property type="match status" value="1"/>
</dbReference>
<evidence type="ECO:0000256" key="1">
    <source>
        <dbReference type="ARBA" id="ARBA00004141"/>
    </source>
</evidence>
<dbReference type="STRING" id="202950.GCA_001485005_01625"/>
<dbReference type="RefSeq" id="WP_004923141.1">
    <property type="nucleotide sequence ID" value="NC_005966.1"/>
</dbReference>
<dbReference type="EMBL" id="CR543861">
    <property type="protein sequence ID" value="CAG70232.1"/>
    <property type="molecule type" value="Genomic_DNA"/>
</dbReference>
<dbReference type="GeneID" id="45235762"/>
<evidence type="ECO:0000256" key="5">
    <source>
        <dbReference type="SAM" id="Phobius"/>
    </source>
</evidence>
<dbReference type="AlphaFoldDB" id="Q6F6T5"/>
<dbReference type="Pfam" id="PF01226">
    <property type="entry name" value="Form_Nir_trans"/>
    <property type="match status" value="1"/>
</dbReference>
<feature type="transmembrane region" description="Helical" evidence="5">
    <location>
        <begin position="212"/>
        <end position="232"/>
    </location>
</feature>
<feature type="transmembrane region" description="Helical" evidence="5">
    <location>
        <begin position="57"/>
        <end position="82"/>
    </location>
</feature>
<dbReference type="Gene3D" id="1.20.1080.10">
    <property type="entry name" value="Glycerol uptake facilitator protein"/>
    <property type="match status" value="1"/>
</dbReference>
<comment type="subcellular location">
    <subcellularLocation>
        <location evidence="1">Membrane</location>
        <topology evidence="1">Multi-pass membrane protein</topology>
    </subcellularLocation>
</comment>